<sequence>MNARLIVATPLTLALASALVITACKREQPATPATAEPAPAEPVAAEPAPASEPPAHSIRPATGAVPPTEESIAKVKEQIKASAAAMRQKWAGKTFEDFEATVFKEPGENGKYIVDADVAIADRKLLQEFFADMQAGLNGTAQGKLVVNQIAGEDAAPGTSDLAVMVANGRADIWNSAKKKQLRYCVSNTFAARHDAVLADMKAAARAWEEAANVAFVHVPSEDANCTASNPNVVFDVRPVNVGGQYYARAFFPNDQRAARNVLIDNSSFELPGDEALTLAGILRHELGHTLGWRHEHTRPEAGACFEDSQFDPITAYDSLSVMHYPHCNGGGDWSLMLTSKDKAGAACIYGKGSNNTESLGQCLFRLPDVTTTGSETSVSFANESVAKGAKKDYAVFAVKPNSVFQVRMSGAGPGDPDLYVRFTGVPELKRWSCRPFLSNANETCELQVPANRQTAFVQVRGYTAATYQLDVKYVKPD</sequence>
<gene>
    <name evidence="8" type="ORF">IU514_08660</name>
</gene>
<dbReference type="RefSeq" id="WP_194930698.1">
    <property type="nucleotide sequence ID" value="NZ_JADLZT010000004.1"/>
</dbReference>
<dbReference type="Gene3D" id="2.60.120.380">
    <property type="match status" value="1"/>
</dbReference>
<dbReference type="Pfam" id="PF00413">
    <property type="entry name" value="Peptidase_M10"/>
    <property type="match status" value="1"/>
</dbReference>
<keyword evidence="3" id="KW-0378">Hydrolase</keyword>
<accession>A0ABS0B5H0</accession>
<keyword evidence="2" id="KW-0479">Metal-binding</keyword>
<dbReference type="PROSITE" id="PS51257">
    <property type="entry name" value="PROKAR_LIPOPROTEIN"/>
    <property type="match status" value="1"/>
</dbReference>
<feature type="region of interest" description="Disordered" evidence="5">
    <location>
        <begin position="30"/>
        <end position="71"/>
    </location>
</feature>
<evidence type="ECO:0000256" key="4">
    <source>
        <dbReference type="ARBA" id="ARBA00022833"/>
    </source>
</evidence>
<keyword evidence="8" id="KW-0482">Metalloprotease</keyword>
<dbReference type="InterPro" id="IPR006026">
    <property type="entry name" value="Peptidase_Metallo"/>
</dbReference>
<dbReference type="Proteomes" id="UP001429984">
    <property type="component" value="Unassembled WGS sequence"/>
</dbReference>
<feature type="compositionally biased region" description="Low complexity" evidence="5">
    <location>
        <begin position="30"/>
        <end position="55"/>
    </location>
</feature>
<comment type="caution">
    <text evidence="8">The sequence shown here is derived from an EMBL/GenBank/DDBJ whole genome shotgun (WGS) entry which is preliminary data.</text>
</comment>
<proteinExistence type="predicted"/>
<dbReference type="GO" id="GO:0008237">
    <property type="term" value="F:metallopeptidase activity"/>
    <property type="evidence" value="ECO:0007669"/>
    <property type="project" value="UniProtKB-KW"/>
</dbReference>
<feature type="signal peptide" evidence="6">
    <location>
        <begin position="1"/>
        <end position="22"/>
    </location>
</feature>
<feature type="domain" description="Peptidase metallopeptidase" evidence="7">
    <location>
        <begin position="170"/>
        <end position="331"/>
    </location>
</feature>
<dbReference type="Gene3D" id="3.40.390.10">
    <property type="entry name" value="Collagenase (Catalytic Domain)"/>
    <property type="match status" value="1"/>
</dbReference>
<evidence type="ECO:0000256" key="3">
    <source>
        <dbReference type="ARBA" id="ARBA00022801"/>
    </source>
</evidence>
<name>A0ABS0B5H0_9GAMM</name>
<keyword evidence="9" id="KW-1185">Reference proteome</keyword>
<evidence type="ECO:0000259" key="7">
    <source>
        <dbReference type="SMART" id="SM00235"/>
    </source>
</evidence>
<dbReference type="EMBL" id="JADLZT010000004">
    <property type="protein sequence ID" value="MBF6024101.1"/>
    <property type="molecule type" value="Genomic_DNA"/>
</dbReference>
<dbReference type="SMART" id="SM00235">
    <property type="entry name" value="ZnMc"/>
    <property type="match status" value="1"/>
</dbReference>
<protein>
    <submittedName>
        <fullName evidence="8">Matrixin family metalloprotease</fullName>
    </submittedName>
</protein>
<feature type="chain" id="PRO_5045401192" evidence="6">
    <location>
        <begin position="23"/>
        <end position="478"/>
    </location>
</feature>
<evidence type="ECO:0000256" key="2">
    <source>
        <dbReference type="ARBA" id="ARBA00022723"/>
    </source>
</evidence>
<evidence type="ECO:0000256" key="6">
    <source>
        <dbReference type="SAM" id="SignalP"/>
    </source>
</evidence>
<dbReference type="InterPro" id="IPR024079">
    <property type="entry name" value="MetalloPept_cat_dom_sf"/>
</dbReference>
<reference evidence="8 9" key="1">
    <citation type="submission" date="2020-11" db="EMBL/GenBank/DDBJ databases">
        <title>Draft Genome Sequence and Secondary Metabolite Biosynthetic Potential of the Lysobacter niastensis Type strain DSM 18481.</title>
        <authorList>
            <person name="Turrini P."/>
            <person name="Artuso I."/>
            <person name="Tescari M."/>
            <person name="Lugli G.A."/>
            <person name="Frangipani E."/>
            <person name="Ventura M."/>
            <person name="Visca P."/>
        </authorList>
    </citation>
    <scope>NUCLEOTIDE SEQUENCE [LARGE SCALE GENOMIC DNA]</scope>
    <source>
        <strain evidence="8 9">DSM 18481</strain>
    </source>
</reference>
<keyword evidence="4" id="KW-0862">Zinc</keyword>
<dbReference type="SUPFAM" id="SSF55486">
    <property type="entry name" value="Metalloproteases ('zincins'), catalytic domain"/>
    <property type="match status" value="1"/>
</dbReference>
<evidence type="ECO:0000313" key="9">
    <source>
        <dbReference type="Proteomes" id="UP001429984"/>
    </source>
</evidence>
<dbReference type="InterPro" id="IPR001818">
    <property type="entry name" value="Pept_M10_metallopeptidase"/>
</dbReference>
<evidence type="ECO:0000313" key="8">
    <source>
        <dbReference type="EMBL" id="MBF6024101.1"/>
    </source>
</evidence>
<keyword evidence="6" id="KW-0732">Signal</keyword>
<keyword evidence="1" id="KW-0645">Protease</keyword>
<dbReference type="CDD" id="cd04279">
    <property type="entry name" value="ZnMc_MMP_like_1"/>
    <property type="match status" value="1"/>
</dbReference>
<evidence type="ECO:0000256" key="5">
    <source>
        <dbReference type="SAM" id="MobiDB-lite"/>
    </source>
</evidence>
<organism evidence="8 9">
    <name type="scientific">Lysobacter niastensis</name>
    <dbReference type="NCBI Taxonomy" id="380629"/>
    <lineage>
        <taxon>Bacteria</taxon>
        <taxon>Pseudomonadati</taxon>
        <taxon>Pseudomonadota</taxon>
        <taxon>Gammaproteobacteria</taxon>
        <taxon>Lysobacterales</taxon>
        <taxon>Lysobacteraceae</taxon>
        <taxon>Lysobacter</taxon>
    </lineage>
</organism>
<evidence type="ECO:0000256" key="1">
    <source>
        <dbReference type="ARBA" id="ARBA00022670"/>
    </source>
</evidence>